<organism evidence="1 2">
    <name type="scientific">Paramecium octaurelia</name>
    <dbReference type="NCBI Taxonomy" id="43137"/>
    <lineage>
        <taxon>Eukaryota</taxon>
        <taxon>Sar</taxon>
        <taxon>Alveolata</taxon>
        <taxon>Ciliophora</taxon>
        <taxon>Intramacronucleata</taxon>
        <taxon>Oligohymenophorea</taxon>
        <taxon>Peniculida</taxon>
        <taxon>Parameciidae</taxon>
        <taxon>Paramecium</taxon>
    </lineage>
</organism>
<accession>A0A8S1Y304</accession>
<gene>
    <name evidence="1" type="ORF">POCTA_138.1.T1430006</name>
</gene>
<proteinExistence type="predicted"/>
<sequence>MIKIFQQLKEIQENQPDKTHLFPYCKIYIQNFRNWQFTKYIGTINQKLTVFIFQFYEDFLYFIFNSNKIVGISYIGNSQTNQCLLRFKQQPAYKTQSEKLKNLKTELGFHQSMDFHIEKKRKNQKDAQKNNELKYNAIDD</sequence>
<reference evidence="1" key="1">
    <citation type="submission" date="2021-01" db="EMBL/GenBank/DDBJ databases">
        <authorList>
            <consortium name="Genoscope - CEA"/>
            <person name="William W."/>
        </authorList>
    </citation>
    <scope>NUCLEOTIDE SEQUENCE</scope>
</reference>
<keyword evidence="2" id="KW-1185">Reference proteome</keyword>
<name>A0A8S1Y304_PAROT</name>
<dbReference type="EMBL" id="CAJJDP010000144">
    <property type="protein sequence ID" value="CAD8208000.1"/>
    <property type="molecule type" value="Genomic_DNA"/>
</dbReference>
<evidence type="ECO:0000313" key="2">
    <source>
        <dbReference type="Proteomes" id="UP000683925"/>
    </source>
</evidence>
<dbReference type="Proteomes" id="UP000683925">
    <property type="component" value="Unassembled WGS sequence"/>
</dbReference>
<comment type="caution">
    <text evidence="1">The sequence shown here is derived from an EMBL/GenBank/DDBJ whole genome shotgun (WGS) entry which is preliminary data.</text>
</comment>
<dbReference type="AlphaFoldDB" id="A0A8S1Y304"/>
<protein>
    <submittedName>
        <fullName evidence="1">Uncharacterized protein</fullName>
    </submittedName>
</protein>
<evidence type="ECO:0000313" key="1">
    <source>
        <dbReference type="EMBL" id="CAD8208000.1"/>
    </source>
</evidence>